<dbReference type="Gene3D" id="3.30.930.10">
    <property type="entry name" value="Bira Bifunctional Protein, Domain 2"/>
    <property type="match status" value="1"/>
</dbReference>
<dbReference type="PANTHER" id="PTHR10745">
    <property type="entry name" value="GLYCYL-TRNA SYNTHETASE/DNA POLYMERASE SUBUNIT GAMMA-2"/>
    <property type="match status" value="1"/>
</dbReference>
<dbReference type="SUPFAM" id="SSF52954">
    <property type="entry name" value="Class II aaRS ABD-related"/>
    <property type="match status" value="1"/>
</dbReference>
<dbReference type="GO" id="GO:0005737">
    <property type="term" value="C:cytoplasm"/>
    <property type="evidence" value="ECO:0007669"/>
    <property type="project" value="UniProtKB-SubCell"/>
</dbReference>
<comment type="similarity">
    <text evidence="1 8">Belongs to the class-II aminoacyl-tRNA synthetase family.</text>
</comment>
<dbReference type="PANTHER" id="PTHR10745:SF8">
    <property type="entry name" value="DNA POLYMERASE SUBUNIT GAMMA-2, MITOCHONDRIAL"/>
    <property type="match status" value="1"/>
</dbReference>
<dbReference type="FunFam" id="3.40.50.800:FF:000002">
    <property type="entry name" value="Glycine--tRNA ligase"/>
    <property type="match status" value="1"/>
</dbReference>
<dbReference type="CDD" id="cd00858">
    <property type="entry name" value="GlyRS_anticodon"/>
    <property type="match status" value="1"/>
</dbReference>
<dbReference type="InterPro" id="IPR002314">
    <property type="entry name" value="aa-tRNA-synt_IIb"/>
</dbReference>
<evidence type="ECO:0000256" key="3">
    <source>
        <dbReference type="ARBA" id="ARBA00022598"/>
    </source>
</evidence>
<keyword evidence="11" id="KW-1185">Reference proteome</keyword>
<dbReference type="SUPFAM" id="SSF55681">
    <property type="entry name" value="Class II aaRS and biotin synthetases"/>
    <property type="match status" value="1"/>
</dbReference>
<feature type="binding site" evidence="8">
    <location>
        <begin position="260"/>
        <end position="265"/>
    </location>
    <ligand>
        <name>ATP</name>
        <dbReference type="ChEBI" id="CHEBI:30616"/>
    </ligand>
</feature>
<dbReference type="AlphaFoldDB" id="A0A9X4EKB3"/>
<feature type="binding site" evidence="8">
    <location>
        <begin position="332"/>
        <end position="333"/>
    </location>
    <ligand>
        <name>ATP</name>
        <dbReference type="ChEBI" id="CHEBI:30616"/>
    </ligand>
</feature>
<dbReference type="Proteomes" id="UP001149303">
    <property type="component" value="Unassembled WGS sequence"/>
</dbReference>
<feature type="binding site" evidence="8">
    <location>
        <begin position="265"/>
        <end position="269"/>
    </location>
    <ligand>
        <name>substrate</name>
    </ligand>
</feature>
<dbReference type="NCBIfam" id="NF003211">
    <property type="entry name" value="PRK04173.1"/>
    <property type="match status" value="1"/>
</dbReference>
<dbReference type="GO" id="GO:0004081">
    <property type="term" value="F:bis(5'-nucleosyl)-tetraphosphatase (asymmetrical) activity"/>
    <property type="evidence" value="ECO:0007669"/>
    <property type="project" value="UniProtKB-ARBA"/>
</dbReference>
<dbReference type="GO" id="GO:0005524">
    <property type="term" value="F:ATP binding"/>
    <property type="evidence" value="ECO:0007669"/>
    <property type="project" value="UniProtKB-UniRule"/>
</dbReference>
<feature type="binding site" evidence="8">
    <location>
        <begin position="372"/>
        <end position="376"/>
    </location>
    <ligand>
        <name>substrate</name>
    </ligand>
</feature>
<evidence type="ECO:0000256" key="8">
    <source>
        <dbReference type="HAMAP-Rule" id="MF_00253"/>
    </source>
</evidence>
<feature type="binding site" evidence="8">
    <location>
        <begin position="250"/>
        <end position="252"/>
    </location>
    <ligand>
        <name>ATP</name>
        <dbReference type="ChEBI" id="CHEBI:30616"/>
    </ligand>
</feature>
<dbReference type="CDD" id="cd00774">
    <property type="entry name" value="GlyRS-like_core"/>
    <property type="match status" value="1"/>
</dbReference>
<keyword evidence="6 8" id="KW-0648">Protein biosynthesis</keyword>
<accession>A0A9X4EKB3</accession>
<dbReference type="Pfam" id="PF03129">
    <property type="entry name" value="HGTP_anticodon"/>
    <property type="match status" value="1"/>
</dbReference>
<comment type="caution">
    <text evidence="10">The sequence shown here is derived from an EMBL/GenBank/DDBJ whole genome shotgun (WGS) entry which is preliminary data.</text>
</comment>
<dbReference type="EMBL" id="JAIWJY010000001">
    <property type="protein sequence ID" value="MDE1205348.1"/>
    <property type="molecule type" value="Genomic_DNA"/>
</dbReference>
<evidence type="ECO:0000256" key="7">
    <source>
        <dbReference type="ARBA" id="ARBA00023146"/>
    </source>
</evidence>
<keyword evidence="2 8" id="KW-0963">Cytoplasm</keyword>
<dbReference type="NCBIfam" id="TIGR00389">
    <property type="entry name" value="glyS_dimeric"/>
    <property type="match status" value="1"/>
</dbReference>
<comment type="subcellular location">
    <subcellularLocation>
        <location evidence="8">Cytoplasm</location>
    </subcellularLocation>
</comment>
<evidence type="ECO:0000259" key="9">
    <source>
        <dbReference type="PROSITE" id="PS50862"/>
    </source>
</evidence>
<dbReference type="InterPro" id="IPR022961">
    <property type="entry name" value="Gly_tRNA_ligase_bac"/>
</dbReference>
<evidence type="ECO:0000256" key="5">
    <source>
        <dbReference type="ARBA" id="ARBA00022840"/>
    </source>
</evidence>
<evidence type="ECO:0000313" key="10">
    <source>
        <dbReference type="EMBL" id="MDE1205348.1"/>
    </source>
</evidence>
<dbReference type="Gene3D" id="3.30.40.230">
    <property type="match status" value="1"/>
</dbReference>
<dbReference type="GO" id="GO:0015966">
    <property type="term" value="P:diadenosine tetraphosphate biosynthetic process"/>
    <property type="evidence" value="ECO:0007669"/>
    <property type="project" value="UniProtKB-ARBA"/>
</dbReference>
<feature type="binding site" evidence="8">
    <location>
        <position position="218"/>
    </location>
    <ligand>
        <name>substrate</name>
    </ligand>
</feature>
<evidence type="ECO:0000313" key="11">
    <source>
        <dbReference type="Proteomes" id="UP001149303"/>
    </source>
</evidence>
<sequence>MAKQEDRFKKVLSHAKEYGYVFQSSEIYDGLSAVYDYAQNGVELKKNIRDYWWKAMVQMHENIVGIDAAILMHPTTWKASGHVDAFNDPLIDNKDSKKRYRADVLVEDYREKINEKIQKDITKAKKRFGDAFNEDEFRSTNPNVLRRQKQIDEITVELTRVQEENDLEGFRNLIIDLGITCPVSGSKNWTEVKQFNLMFGTQLGASADSSTKVYLRPETAQGIFVNFLNVQKTGRMKIPFGIAQTGKAFRNEIVARQFIFRQREFEQMEMQFFVKPGTQKEWYEKWKETRLKWHMSLGMGEENYRFHDHDKLAHYADAAADIEFNFPFGFKELEGIHSRTDFDLSQHEKFSGKKLQYFDHEDNTSYVPYVIETSIGLDRMFLAVFSNSLQEEELENGSTRTVLKLPAVLAPTKAAILPLVKKDGLPEIARKIVDDLKWDFNVVYDEKDAVGRRYRRQDAVGTPFCITVDHDTLEDNTVTIRHRDTMEQKRVKIEELSNIIKQEVDVRSWLQKMEA</sequence>
<evidence type="ECO:0000256" key="2">
    <source>
        <dbReference type="ARBA" id="ARBA00022490"/>
    </source>
</evidence>
<dbReference type="GO" id="GO:1990742">
    <property type="term" value="C:microvesicle"/>
    <property type="evidence" value="ECO:0007669"/>
    <property type="project" value="UniProtKB-ARBA"/>
</dbReference>
<dbReference type="Gene3D" id="3.40.50.800">
    <property type="entry name" value="Anticodon-binding domain"/>
    <property type="match status" value="1"/>
</dbReference>
<feature type="binding site" evidence="8">
    <location>
        <begin position="376"/>
        <end position="379"/>
    </location>
    <ligand>
        <name>ATP</name>
        <dbReference type="ChEBI" id="CHEBI:30616"/>
    </ligand>
</feature>
<feature type="domain" description="Aminoacyl-transfer RNA synthetases class-II family profile" evidence="9">
    <location>
        <begin position="153"/>
        <end position="418"/>
    </location>
</feature>
<proteinExistence type="inferred from homology"/>
<keyword evidence="7 8" id="KW-0030">Aminoacyl-tRNA synthetase</keyword>
<comment type="subunit">
    <text evidence="8">Homodimer.</text>
</comment>
<protein>
    <recommendedName>
        <fullName evidence="8">Glycine--tRNA ligase</fullName>
        <ecNumber evidence="8">6.1.1.14</ecNumber>
    </recommendedName>
    <alternativeName>
        <fullName evidence="8">Glycyl-tRNA synthetase</fullName>
        <shortName evidence="8">GlyRS</shortName>
    </alternativeName>
</protein>
<gene>
    <name evidence="8" type="primary">glyQS</name>
    <name evidence="10" type="ORF">LCI24_00930</name>
</gene>
<dbReference type="InterPro" id="IPR036621">
    <property type="entry name" value="Anticodon-bd_dom_sf"/>
</dbReference>
<dbReference type="InterPro" id="IPR027031">
    <property type="entry name" value="Gly-tRNA_synthase/POLG2"/>
</dbReference>
<dbReference type="InterPro" id="IPR004154">
    <property type="entry name" value="Anticodon-bd"/>
</dbReference>
<comment type="catalytic activity">
    <reaction evidence="8">
        <text>tRNA(Gly) + glycine + ATP = glycyl-tRNA(Gly) + AMP + diphosphate</text>
        <dbReference type="Rhea" id="RHEA:16013"/>
        <dbReference type="Rhea" id="RHEA-COMP:9664"/>
        <dbReference type="Rhea" id="RHEA-COMP:9683"/>
        <dbReference type="ChEBI" id="CHEBI:30616"/>
        <dbReference type="ChEBI" id="CHEBI:33019"/>
        <dbReference type="ChEBI" id="CHEBI:57305"/>
        <dbReference type="ChEBI" id="CHEBI:78442"/>
        <dbReference type="ChEBI" id="CHEBI:78522"/>
        <dbReference type="ChEBI" id="CHEBI:456215"/>
        <dbReference type="EC" id="6.1.1.14"/>
    </reaction>
</comment>
<dbReference type="HAMAP" id="MF_00253_B">
    <property type="entry name" value="Gly_tRNA_synth_B"/>
    <property type="match status" value="1"/>
</dbReference>
<dbReference type="PROSITE" id="PS50862">
    <property type="entry name" value="AA_TRNA_LIGASE_II"/>
    <property type="match status" value="1"/>
</dbReference>
<keyword evidence="5 8" id="KW-0067">ATP-binding</keyword>
<dbReference type="GO" id="GO:0070062">
    <property type="term" value="C:extracellular exosome"/>
    <property type="evidence" value="ECO:0007669"/>
    <property type="project" value="UniProtKB-ARBA"/>
</dbReference>
<dbReference type="EC" id="6.1.1.14" evidence="8"/>
<reference evidence="10" key="1">
    <citation type="submission" date="2021-09" db="EMBL/GenBank/DDBJ databases">
        <authorList>
            <person name="Smyrli M."/>
        </authorList>
    </citation>
    <scope>NUCLEOTIDE SEQUENCE</scope>
    <source>
        <strain evidence="10">LAR25</strain>
    </source>
</reference>
<dbReference type="PRINTS" id="PR01043">
    <property type="entry name" value="TRNASYNTHGLY"/>
</dbReference>
<dbReference type="InterPro" id="IPR045864">
    <property type="entry name" value="aa-tRNA-synth_II/BPL/LPL"/>
</dbReference>
<evidence type="ECO:0000256" key="6">
    <source>
        <dbReference type="ARBA" id="ARBA00022917"/>
    </source>
</evidence>
<dbReference type="InterPro" id="IPR006195">
    <property type="entry name" value="aa-tRNA-synth_II"/>
</dbReference>
<organism evidence="10 11">
    <name type="scientific">Tenacibaculum larymnensis</name>
    <dbReference type="NCBI Taxonomy" id="2878201"/>
    <lineage>
        <taxon>Bacteria</taxon>
        <taxon>Pseudomonadati</taxon>
        <taxon>Bacteroidota</taxon>
        <taxon>Flavobacteriia</taxon>
        <taxon>Flavobacteriales</taxon>
        <taxon>Flavobacteriaceae</taxon>
        <taxon>Tenacibaculum</taxon>
    </lineage>
</organism>
<dbReference type="Pfam" id="PF00587">
    <property type="entry name" value="tRNA-synt_2b"/>
    <property type="match status" value="1"/>
</dbReference>
<keyword evidence="3 8" id="KW-0436">Ligase</keyword>
<dbReference type="InterPro" id="IPR002315">
    <property type="entry name" value="tRNA-synt_gly"/>
</dbReference>
<dbReference type="GO" id="GO:0004820">
    <property type="term" value="F:glycine-tRNA ligase activity"/>
    <property type="evidence" value="ECO:0007669"/>
    <property type="project" value="UniProtKB-UniRule"/>
</dbReference>
<dbReference type="GO" id="GO:0006426">
    <property type="term" value="P:glycyl-tRNA aminoacylation"/>
    <property type="evidence" value="ECO:0007669"/>
    <property type="project" value="UniProtKB-UniRule"/>
</dbReference>
<comment type="function">
    <text evidence="8">Catalyzes the attachment of glycine to tRNA(Gly).</text>
</comment>
<feature type="binding site" evidence="8">
    <location>
        <position position="101"/>
    </location>
    <ligand>
        <name>substrate</name>
    </ligand>
</feature>
<keyword evidence="4 8" id="KW-0547">Nucleotide-binding</keyword>
<dbReference type="InterPro" id="IPR033731">
    <property type="entry name" value="GlyRS-like_core"/>
</dbReference>
<dbReference type="RefSeq" id="WP_274638739.1">
    <property type="nucleotide sequence ID" value="NZ_JAIWJY010000001.1"/>
</dbReference>
<evidence type="ECO:0000256" key="4">
    <source>
        <dbReference type="ARBA" id="ARBA00022741"/>
    </source>
</evidence>
<name>A0A9X4EKB3_9FLAO</name>
<evidence type="ECO:0000256" key="1">
    <source>
        <dbReference type="ARBA" id="ARBA00008226"/>
    </source>
</evidence>